<comment type="subcellular location">
    <subcellularLocation>
        <location evidence="1">Membrane</location>
        <topology evidence="1">Multi-pass membrane protein</topology>
    </subcellularLocation>
</comment>
<evidence type="ECO:0000313" key="6">
    <source>
        <dbReference type="EMBL" id="BCO36099.1"/>
    </source>
</evidence>
<proteinExistence type="predicted"/>
<organism evidence="6 7">
    <name type="scientific">Mycobacterium heckeshornense</name>
    <dbReference type="NCBI Taxonomy" id="110505"/>
    <lineage>
        <taxon>Bacteria</taxon>
        <taxon>Bacillati</taxon>
        <taxon>Actinomycetota</taxon>
        <taxon>Actinomycetes</taxon>
        <taxon>Mycobacteriales</taxon>
        <taxon>Mycobacteriaceae</taxon>
        <taxon>Mycobacterium</taxon>
    </lineage>
</organism>
<evidence type="ECO:0000256" key="3">
    <source>
        <dbReference type="ARBA" id="ARBA00022989"/>
    </source>
</evidence>
<dbReference type="Proteomes" id="UP000595446">
    <property type="component" value="Chromosome"/>
</dbReference>
<accession>A0A7R7TW43</accession>
<evidence type="ECO:0000256" key="2">
    <source>
        <dbReference type="ARBA" id="ARBA00022692"/>
    </source>
</evidence>
<dbReference type="Pfam" id="PF05154">
    <property type="entry name" value="TM2"/>
    <property type="match status" value="1"/>
</dbReference>
<keyword evidence="7" id="KW-1185">Reference proteome</keyword>
<evidence type="ECO:0000256" key="4">
    <source>
        <dbReference type="ARBA" id="ARBA00023136"/>
    </source>
</evidence>
<sequence>MTGEPLSDKSKVVAGLLQLIGLLGFLGFGRIYLGYTGLGVAQLLIGLFVAILTLGFGAVVPVIWGIVDAVLILTDKVRDPQGRPLRDGT</sequence>
<dbReference type="InterPro" id="IPR007829">
    <property type="entry name" value="TM2"/>
</dbReference>
<keyword evidence="2" id="KW-0812">Transmembrane</keyword>
<reference evidence="6 7" key="1">
    <citation type="submission" date="2020-12" db="EMBL/GenBank/DDBJ databases">
        <title>Complete genome sequence of Mycobacterium heckeshornense JCM 15655T, closely related to a pathogenic non-tuberculous mycobacterial species Mycobacterium xenopi.</title>
        <authorList>
            <person name="Yoshida M."/>
            <person name="Fukano H."/>
            <person name="Asakura T."/>
            <person name="Suzuki M."/>
            <person name="Hoshino Y."/>
        </authorList>
    </citation>
    <scope>NUCLEOTIDE SEQUENCE [LARGE SCALE GENOMIC DNA]</scope>
    <source>
        <strain evidence="6 7">JCM 15655</strain>
    </source>
</reference>
<keyword evidence="4" id="KW-0472">Membrane</keyword>
<feature type="domain" description="TM2" evidence="5">
    <location>
        <begin position="8"/>
        <end position="55"/>
    </location>
</feature>
<dbReference type="EMBL" id="AP024237">
    <property type="protein sequence ID" value="BCO36099.1"/>
    <property type="molecule type" value="Genomic_DNA"/>
</dbReference>
<dbReference type="GO" id="GO:0016020">
    <property type="term" value="C:membrane"/>
    <property type="evidence" value="ECO:0007669"/>
    <property type="project" value="UniProtKB-SubCell"/>
</dbReference>
<keyword evidence="3" id="KW-1133">Transmembrane helix</keyword>
<evidence type="ECO:0000259" key="5">
    <source>
        <dbReference type="Pfam" id="PF05154"/>
    </source>
</evidence>
<evidence type="ECO:0000313" key="7">
    <source>
        <dbReference type="Proteomes" id="UP000595446"/>
    </source>
</evidence>
<gene>
    <name evidence="6" type="ORF">MHEC_25320</name>
</gene>
<protein>
    <submittedName>
        <fullName evidence="6">Membrane protein</fullName>
    </submittedName>
</protein>
<evidence type="ECO:0000256" key="1">
    <source>
        <dbReference type="ARBA" id="ARBA00004141"/>
    </source>
</evidence>
<dbReference type="AlphaFoldDB" id="A0A7R7TW43"/>
<name>A0A7R7TW43_9MYCO</name>